<reference evidence="2 3" key="1">
    <citation type="journal article" date="2023" name="Mol. Biol. Evol.">
        <title>Genomics of Secondarily Temperate Adaptation in the Only Non-Antarctic Icefish.</title>
        <authorList>
            <person name="Rivera-Colon A.G."/>
            <person name="Rayamajhi N."/>
            <person name="Minhas B.F."/>
            <person name="Madrigal G."/>
            <person name="Bilyk K.T."/>
            <person name="Yoon V."/>
            <person name="Hune M."/>
            <person name="Gregory S."/>
            <person name="Cheng C.H.C."/>
            <person name="Catchen J.M."/>
        </authorList>
    </citation>
    <scope>NUCLEOTIDE SEQUENCE [LARGE SCALE GENOMIC DNA]</scope>
    <source>
        <tissue evidence="2">White muscle</tissue>
    </source>
</reference>
<gene>
    <name evidence="2" type="ORF">CgunFtcFv8_006169</name>
</gene>
<evidence type="ECO:0000256" key="1">
    <source>
        <dbReference type="SAM" id="MobiDB-lite"/>
    </source>
</evidence>
<name>A0AAN8BWR1_CHAGU</name>
<evidence type="ECO:0000313" key="2">
    <source>
        <dbReference type="EMBL" id="KAK5893281.1"/>
    </source>
</evidence>
<dbReference type="EMBL" id="JAURVH010001535">
    <property type="protein sequence ID" value="KAK5893281.1"/>
    <property type="molecule type" value="Genomic_DNA"/>
</dbReference>
<dbReference type="Proteomes" id="UP001331515">
    <property type="component" value="Unassembled WGS sequence"/>
</dbReference>
<feature type="region of interest" description="Disordered" evidence="1">
    <location>
        <begin position="1"/>
        <end position="30"/>
    </location>
</feature>
<dbReference type="AlphaFoldDB" id="A0AAN8BWR1"/>
<evidence type="ECO:0000313" key="3">
    <source>
        <dbReference type="Proteomes" id="UP001331515"/>
    </source>
</evidence>
<sequence length="76" mass="8764">MRRKSRFPSNSQTNKKERKRNSSLQSGDDRIREEEALKVGKMVFLSFLAPLSGHWVSQYEDRRVLLTPGCHVVSTS</sequence>
<organism evidence="2 3">
    <name type="scientific">Champsocephalus gunnari</name>
    <name type="common">Mackerel icefish</name>
    <dbReference type="NCBI Taxonomy" id="52237"/>
    <lineage>
        <taxon>Eukaryota</taxon>
        <taxon>Metazoa</taxon>
        <taxon>Chordata</taxon>
        <taxon>Craniata</taxon>
        <taxon>Vertebrata</taxon>
        <taxon>Euteleostomi</taxon>
        <taxon>Actinopterygii</taxon>
        <taxon>Neopterygii</taxon>
        <taxon>Teleostei</taxon>
        <taxon>Neoteleostei</taxon>
        <taxon>Acanthomorphata</taxon>
        <taxon>Eupercaria</taxon>
        <taxon>Perciformes</taxon>
        <taxon>Notothenioidei</taxon>
        <taxon>Channichthyidae</taxon>
        <taxon>Champsocephalus</taxon>
    </lineage>
</organism>
<accession>A0AAN8BWR1</accession>
<proteinExistence type="predicted"/>
<comment type="caution">
    <text evidence="2">The sequence shown here is derived from an EMBL/GenBank/DDBJ whole genome shotgun (WGS) entry which is preliminary data.</text>
</comment>
<keyword evidence="3" id="KW-1185">Reference proteome</keyword>
<protein>
    <submittedName>
        <fullName evidence="2">Uncharacterized protein</fullName>
    </submittedName>
</protein>